<protein>
    <submittedName>
        <fullName evidence="2">Uncharacterized protein</fullName>
    </submittedName>
</protein>
<feature type="signal peptide" evidence="1">
    <location>
        <begin position="1"/>
        <end position="16"/>
    </location>
</feature>
<feature type="chain" id="PRO_5022204840" evidence="1">
    <location>
        <begin position="17"/>
        <end position="381"/>
    </location>
</feature>
<accession>A0A518BF49</accession>
<gene>
    <name evidence="2" type="ORF">Pla133_05880</name>
</gene>
<keyword evidence="3" id="KW-1185">Reference proteome</keyword>
<dbReference type="AlphaFoldDB" id="A0A518BF49"/>
<evidence type="ECO:0000256" key="1">
    <source>
        <dbReference type="SAM" id="SignalP"/>
    </source>
</evidence>
<name>A0A518BF49_9BACT</name>
<keyword evidence="1" id="KW-0732">Signal</keyword>
<sequence precursor="true">MLALTLLTALVPLAQATPAARELPEIRGLTTVRGGVAFHRPPAARLPEGSIGGRPQEELVLYWPCHQLLVEADLGVPEQARAVDRLVGKVARLDLRVRVLVVDLGERSLDELDWLVWREGWLTEPLAFTTGLEPGFVAGTPGWRLFSGIEPDLGNAFATTVAPGWEEPAPALEGFSLEDAAAIPRLVEDHLEVLDDGYEGRLGRKLARALAKLEVADFMDEVKAETDRLQRDVDGGDLGAALHGAARSLATTALRTGLVTVLTEKLLEIELLLRMGQPEDGFEVLEWTKRSFGDLAEGLEPSKDMAEAYSGAGRKHGKTLERVLRLGARTDPAEVRQELVELLSQADLPPPVAARAQHYVDLIDRFAASPGPATGGGEGSD</sequence>
<proteinExistence type="predicted"/>
<evidence type="ECO:0000313" key="2">
    <source>
        <dbReference type="EMBL" id="QDU65523.1"/>
    </source>
</evidence>
<dbReference type="Proteomes" id="UP000316921">
    <property type="component" value="Chromosome"/>
</dbReference>
<dbReference type="KEGG" id="pbap:Pla133_05880"/>
<dbReference type="RefSeq" id="WP_145062221.1">
    <property type="nucleotide sequence ID" value="NZ_CP036287.1"/>
</dbReference>
<organism evidence="2 3">
    <name type="scientific">Engelhardtia mirabilis</name>
    <dbReference type="NCBI Taxonomy" id="2528011"/>
    <lineage>
        <taxon>Bacteria</taxon>
        <taxon>Pseudomonadati</taxon>
        <taxon>Planctomycetota</taxon>
        <taxon>Planctomycetia</taxon>
        <taxon>Planctomycetia incertae sedis</taxon>
        <taxon>Engelhardtia</taxon>
    </lineage>
</organism>
<reference evidence="2 3" key="1">
    <citation type="submission" date="2019-02" db="EMBL/GenBank/DDBJ databases">
        <title>Deep-cultivation of Planctomycetes and their phenomic and genomic characterization uncovers novel biology.</title>
        <authorList>
            <person name="Wiegand S."/>
            <person name="Jogler M."/>
            <person name="Boedeker C."/>
            <person name="Pinto D."/>
            <person name="Vollmers J."/>
            <person name="Rivas-Marin E."/>
            <person name="Kohn T."/>
            <person name="Peeters S.H."/>
            <person name="Heuer A."/>
            <person name="Rast P."/>
            <person name="Oberbeckmann S."/>
            <person name="Bunk B."/>
            <person name="Jeske O."/>
            <person name="Meyerdierks A."/>
            <person name="Storesund J.E."/>
            <person name="Kallscheuer N."/>
            <person name="Luecker S."/>
            <person name="Lage O.M."/>
            <person name="Pohl T."/>
            <person name="Merkel B.J."/>
            <person name="Hornburger P."/>
            <person name="Mueller R.-W."/>
            <person name="Bruemmer F."/>
            <person name="Labrenz M."/>
            <person name="Spormann A.M."/>
            <person name="Op den Camp H."/>
            <person name="Overmann J."/>
            <person name="Amann R."/>
            <person name="Jetten M.S.M."/>
            <person name="Mascher T."/>
            <person name="Medema M.H."/>
            <person name="Devos D.P."/>
            <person name="Kaster A.-K."/>
            <person name="Ovreas L."/>
            <person name="Rohde M."/>
            <person name="Galperin M.Y."/>
            <person name="Jogler C."/>
        </authorList>
    </citation>
    <scope>NUCLEOTIDE SEQUENCE [LARGE SCALE GENOMIC DNA]</scope>
    <source>
        <strain evidence="2 3">Pla133</strain>
    </source>
</reference>
<dbReference type="EMBL" id="CP036287">
    <property type="protein sequence ID" value="QDU65523.1"/>
    <property type="molecule type" value="Genomic_DNA"/>
</dbReference>
<evidence type="ECO:0000313" key="3">
    <source>
        <dbReference type="Proteomes" id="UP000316921"/>
    </source>
</evidence>